<dbReference type="Pfam" id="PF19740">
    <property type="entry name" value="DUF6229"/>
    <property type="match status" value="1"/>
</dbReference>
<accession>A0ABT9R5G5</accession>
<gene>
    <name evidence="1" type="ORF">J2S55_003746</name>
</gene>
<evidence type="ECO:0000313" key="1">
    <source>
        <dbReference type="EMBL" id="MDP9864480.1"/>
    </source>
</evidence>
<reference evidence="1 2" key="1">
    <citation type="submission" date="2023-07" db="EMBL/GenBank/DDBJ databases">
        <title>Sequencing the genomes of 1000 actinobacteria strains.</title>
        <authorList>
            <person name="Klenk H.-P."/>
        </authorList>
    </citation>
    <scope>NUCLEOTIDE SEQUENCE [LARGE SCALE GENOMIC DNA]</scope>
    <source>
        <strain evidence="1 2">DSM 44109</strain>
    </source>
</reference>
<protein>
    <recommendedName>
        <fullName evidence="3">Mersacidin/lichenicidin family type 2 lantibiotic</fullName>
    </recommendedName>
</protein>
<dbReference type="RefSeq" id="WP_306862377.1">
    <property type="nucleotide sequence ID" value="NZ_JAUSRB010000002.1"/>
</dbReference>
<sequence>MSVTIEKAEEIIAAWRAGEEPGDGWDSPAGPLLPSGEYAESEITMTGPPISGRCGTACTASPTRYCC</sequence>
<dbReference type="Proteomes" id="UP001230426">
    <property type="component" value="Unassembled WGS sequence"/>
</dbReference>
<keyword evidence="2" id="KW-1185">Reference proteome</keyword>
<proteinExistence type="predicted"/>
<evidence type="ECO:0000313" key="2">
    <source>
        <dbReference type="Proteomes" id="UP001230426"/>
    </source>
</evidence>
<name>A0ABT9R5G5_9ACTN</name>
<dbReference type="EMBL" id="JAUSRB010000002">
    <property type="protein sequence ID" value="MDP9864480.1"/>
    <property type="molecule type" value="Genomic_DNA"/>
</dbReference>
<organism evidence="1 2">
    <name type="scientific">Streptosporangium brasiliense</name>
    <dbReference type="NCBI Taxonomy" id="47480"/>
    <lineage>
        <taxon>Bacteria</taxon>
        <taxon>Bacillati</taxon>
        <taxon>Actinomycetota</taxon>
        <taxon>Actinomycetes</taxon>
        <taxon>Streptosporangiales</taxon>
        <taxon>Streptosporangiaceae</taxon>
        <taxon>Streptosporangium</taxon>
    </lineage>
</organism>
<evidence type="ECO:0008006" key="3">
    <source>
        <dbReference type="Google" id="ProtNLM"/>
    </source>
</evidence>
<comment type="caution">
    <text evidence="1">The sequence shown here is derived from an EMBL/GenBank/DDBJ whole genome shotgun (WGS) entry which is preliminary data.</text>
</comment>
<dbReference type="InterPro" id="IPR046197">
    <property type="entry name" value="DUF6229"/>
</dbReference>